<dbReference type="EMBL" id="CAJNNV010030630">
    <property type="protein sequence ID" value="CAE8633099.1"/>
    <property type="molecule type" value="Genomic_DNA"/>
</dbReference>
<accession>A0A813H5S6</accession>
<proteinExistence type="predicted"/>
<reference evidence="1" key="1">
    <citation type="submission" date="2021-02" db="EMBL/GenBank/DDBJ databases">
        <authorList>
            <person name="Dougan E. K."/>
            <person name="Rhodes N."/>
            <person name="Thang M."/>
            <person name="Chan C."/>
        </authorList>
    </citation>
    <scope>NUCLEOTIDE SEQUENCE</scope>
</reference>
<gene>
    <name evidence="1" type="ORF">PGLA1383_LOCUS49013</name>
</gene>
<evidence type="ECO:0000313" key="2">
    <source>
        <dbReference type="Proteomes" id="UP000654075"/>
    </source>
</evidence>
<dbReference type="Proteomes" id="UP000654075">
    <property type="component" value="Unassembled WGS sequence"/>
</dbReference>
<protein>
    <recommendedName>
        <fullName evidence="3">Reverse transcriptase domain-containing protein</fullName>
    </recommendedName>
</protein>
<dbReference type="AlphaFoldDB" id="A0A813H5S6"/>
<comment type="caution">
    <text evidence="1">The sequence shown here is derived from an EMBL/GenBank/DDBJ whole genome shotgun (WGS) entry which is preliminary data.</text>
</comment>
<keyword evidence="2" id="KW-1185">Reference proteome</keyword>
<evidence type="ECO:0008006" key="3">
    <source>
        <dbReference type="Google" id="ProtNLM"/>
    </source>
</evidence>
<name>A0A813H5S6_POLGL</name>
<evidence type="ECO:0000313" key="1">
    <source>
        <dbReference type="EMBL" id="CAE8633099.1"/>
    </source>
</evidence>
<organism evidence="1 2">
    <name type="scientific">Polarella glacialis</name>
    <name type="common">Dinoflagellate</name>
    <dbReference type="NCBI Taxonomy" id="89957"/>
    <lineage>
        <taxon>Eukaryota</taxon>
        <taxon>Sar</taxon>
        <taxon>Alveolata</taxon>
        <taxon>Dinophyceae</taxon>
        <taxon>Suessiales</taxon>
        <taxon>Suessiaceae</taxon>
        <taxon>Polarella</taxon>
    </lineage>
</organism>
<sequence length="456" mass="51133">MEAANSGNWRQAWACGRAMSQQSLGPKGRIFHALAEMTPDVDDWIQAMKQPGPKGGCDATEIWNGEQGDLGSFFRLNQLALVPTSAYVANEVETCSKPQLREEQAEELGAEDFRRMQAQLQHHSRGFAVPPWSIPRDFWRVLLCDAGADENYDAPNLKALVRRLCSLIRKTTAPPLEWCLSKGCAIPKYNNKTSTRAFRLLHLLDPLSKTWIAGIWGKHCFNLQHTSFGFIKGRRREEVGMLLRALQYRLGKNKCSLLLCSFDVANAFPSIDWNALDSKPLKSFNPADRALLSRRYRNALCLVTDSSLNAGVFRPLTDNRQGDGPAAQQFARAFEAIIKKWSKDLFTLSELSMLAARDPWSKIPVFLGSLLFADDLLKIIPVVLPVGALNRCLQLITTLRTELQQHKMDLNLDKLQLLASWVGPGSARNRRDFLDLLGSTDLAKICKSTLKHLGMQ</sequence>